<gene>
    <name evidence="1" type="ORF">R3P38DRAFT_3223442</name>
</gene>
<dbReference type="Proteomes" id="UP001362999">
    <property type="component" value="Unassembled WGS sequence"/>
</dbReference>
<organism evidence="1 2">
    <name type="scientific">Favolaschia claudopus</name>
    <dbReference type="NCBI Taxonomy" id="2862362"/>
    <lineage>
        <taxon>Eukaryota</taxon>
        <taxon>Fungi</taxon>
        <taxon>Dikarya</taxon>
        <taxon>Basidiomycota</taxon>
        <taxon>Agaricomycotina</taxon>
        <taxon>Agaricomycetes</taxon>
        <taxon>Agaricomycetidae</taxon>
        <taxon>Agaricales</taxon>
        <taxon>Marasmiineae</taxon>
        <taxon>Mycenaceae</taxon>
        <taxon>Favolaschia</taxon>
    </lineage>
</organism>
<comment type="caution">
    <text evidence="1">The sequence shown here is derived from an EMBL/GenBank/DDBJ whole genome shotgun (WGS) entry which is preliminary data.</text>
</comment>
<name>A0AAV9ZWS4_9AGAR</name>
<dbReference type="EMBL" id="JAWWNJ010000102">
    <property type="protein sequence ID" value="KAK6995563.1"/>
    <property type="molecule type" value="Genomic_DNA"/>
</dbReference>
<evidence type="ECO:0000313" key="1">
    <source>
        <dbReference type="EMBL" id="KAK6995563.1"/>
    </source>
</evidence>
<proteinExistence type="predicted"/>
<accession>A0AAV9ZWS4</accession>
<keyword evidence="2" id="KW-1185">Reference proteome</keyword>
<sequence>MQKKRDGVPRKRLTTACYTELDEDLATLVYELGGGAALYALNKAPIMLPSRQTIAEARRELSLRITVGDVKVSDIMENIEVLIGTGDGNAGADSGPVLHSIVQDEIAGDGRLCYLEATDEIGGLCEHAASRLKTFKMGTDLSCAEEAVKAVRSGDIHVGKEFSVAAFARHSDKDYGAKPVLIFRLLGVTKSNRNLAF</sequence>
<protein>
    <submittedName>
        <fullName evidence="1">Uncharacterized protein</fullName>
    </submittedName>
</protein>
<dbReference type="AlphaFoldDB" id="A0AAV9ZWS4"/>
<reference evidence="1 2" key="1">
    <citation type="journal article" date="2024" name="J Genomics">
        <title>Draft genome sequencing and assembly of Favolaschia claudopus CIRM-BRFM 2984 isolated from oak limbs.</title>
        <authorList>
            <person name="Navarro D."/>
            <person name="Drula E."/>
            <person name="Chaduli D."/>
            <person name="Cazenave R."/>
            <person name="Ahrendt S."/>
            <person name="Wang J."/>
            <person name="Lipzen A."/>
            <person name="Daum C."/>
            <person name="Barry K."/>
            <person name="Grigoriev I.V."/>
            <person name="Favel A."/>
            <person name="Rosso M.N."/>
            <person name="Martin F."/>
        </authorList>
    </citation>
    <scope>NUCLEOTIDE SEQUENCE [LARGE SCALE GENOMIC DNA]</scope>
    <source>
        <strain evidence="1 2">CIRM-BRFM 2984</strain>
    </source>
</reference>
<evidence type="ECO:0000313" key="2">
    <source>
        <dbReference type="Proteomes" id="UP001362999"/>
    </source>
</evidence>